<dbReference type="EMBL" id="ML220120">
    <property type="protein sequence ID" value="TGZ81329.1"/>
    <property type="molecule type" value="Genomic_DNA"/>
</dbReference>
<name>A0A4S2MXA9_9PEZI</name>
<dbReference type="Proteomes" id="UP000298138">
    <property type="component" value="Unassembled WGS sequence"/>
</dbReference>
<accession>A0A4S2MXA9</accession>
<organism evidence="2 3">
    <name type="scientific">Ascodesmis nigricans</name>
    <dbReference type="NCBI Taxonomy" id="341454"/>
    <lineage>
        <taxon>Eukaryota</taxon>
        <taxon>Fungi</taxon>
        <taxon>Dikarya</taxon>
        <taxon>Ascomycota</taxon>
        <taxon>Pezizomycotina</taxon>
        <taxon>Pezizomycetes</taxon>
        <taxon>Pezizales</taxon>
        <taxon>Ascodesmidaceae</taxon>
        <taxon>Ascodesmis</taxon>
    </lineage>
</organism>
<evidence type="ECO:0000313" key="3">
    <source>
        <dbReference type="Proteomes" id="UP000298138"/>
    </source>
</evidence>
<reference evidence="2 3" key="1">
    <citation type="submission" date="2019-04" db="EMBL/GenBank/DDBJ databases">
        <title>Comparative genomics and transcriptomics to analyze fruiting body development in filamentous ascomycetes.</title>
        <authorList>
            <consortium name="DOE Joint Genome Institute"/>
            <person name="Lutkenhaus R."/>
            <person name="Traeger S."/>
            <person name="Breuer J."/>
            <person name="Kuo A."/>
            <person name="Lipzen A."/>
            <person name="Pangilinan J."/>
            <person name="Dilworth D."/>
            <person name="Sandor L."/>
            <person name="Poggeler S."/>
            <person name="Barry K."/>
            <person name="Grigoriev I.V."/>
            <person name="Nowrousian M."/>
        </authorList>
    </citation>
    <scope>NUCLEOTIDE SEQUENCE [LARGE SCALE GENOMIC DNA]</scope>
    <source>
        <strain evidence="2 3">CBS 389.68</strain>
    </source>
</reference>
<feature type="compositionally biased region" description="Basic residues" evidence="1">
    <location>
        <begin position="67"/>
        <end position="76"/>
    </location>
</feature>
<feature type="non-terminal residue" evidence="2">
    <location>
        <position position="1"/>
    </location>
</feature>
<gene>
    <name evidence="2" type="ORF">EX30DRAFT_395799</name>
</gene>
<proteinExistence type="predicted"/>
<evidence type="ECO:0000313" key="2">
    <source>
        <dbReference type="EMBL" id="TGZ81329.1"/>
    </source>
</evidence>
<keyword evidence="3" id="KW-1185">Reference proteome</keyword>
<sequence>QLKVPVQCQLQLQLQLQRPHLPHSPRYHEPFFSKLHFPRIIVLKNHYYRHNNHASLQPSHPPPSPPHPRHRRHPHRSCTHLPRLQLPLHPHSRLHSDLLLRGLLGVGRRGTGGLRQRLEIAASEGVCAEWE</sequence>
<dbReference type="InParanoid" id="A0A4S2MXA9"/>
<feature type="region of interest" description="Disordered" evidence="1">
    <location>
        <begin position="52"/>
        <end position="76"/>
    </location>
</feature>
<dbReference type="AlphaFoldDB" id="A0A4S2MXA9"/>
<protein>
    <submittedName>
        <fullName evidence="2">Uncharacterized protein</fullName>
    </submittedName>
</protein>
<evidence type="ECO:0000256" key="1">
    <source>
        <dbReference type="SAM" id="MobiDB-lite"/>
    </source>
</evidence>